<gene>
    <name evidence="3" type="ORF">DLEV_118</name>
</gene>
<sequence>MAVSITKSVHNLESSSNLNFIPMSNIEYDNSSINIIGPIDDIYICAEDVLRVLEYVSPEDYNVYLFKHVPEIFKKTLKEILEMYPSLDLIKQDPNMVSQHNFQNIYLTEAGLSYVIMSSNKPKTKMFQNHIYGLLKAIRTNRIKRMQQELEKINEHNLWLEKRLQQNNIEAEERYNKLMAKLEIISTNAIETNTQLINAKKQLSSVNKKLAISGERQCDMVEQLDETIDKLDCLKIDNENLQQDNWDLKETVNDMREDLYSVIEERNIAPKQASKVHYYLLLKRIGSTPIEFKLISGQASHINKQSKDLKGYEITIKEKNPNPIDLRVKIKEHIEPINQQAYSKAFQQLKETEAYKVSREKRILREKLRKANTWISVDLNKYILHNYKESDFIKLIGEIVKEKYTMTKFENF</sequence>
<keyword evidence="1" id="KW-0175">Coiled coil</keyword>
<dbReference type="PROSITE" id="PS51750">
    <property type="entry name" value="BRO_N"/>
    <property type="match status" value="1"/>
</dbReference>
<dbReference type="Proteomes" id="UP000593702">
    <property type="component" value="Segment"/>
</dbReference>
<dbReference type="EMBL" id="KR095315">
    <property type="protein sequence ID" value="AKS26409.1"/>
    <property type="molecule type" value="Genomic_DNA"/>
</dbReference>
<accession>A0A7R5WM61</accession>
<dbReference type="InterPro" id="IPR022549">
    <property type="entry name" value="DUF3627"/>
</dbReference>
<feature type="coiled-coil region" evidence="1">
    <location>
        <begin position="224"/>
        <end position="258"/>
    </location>
</feature>
<keyword evidence="4" id="KW-1185">Reference proteome</keyword>
<organism evidence="3 4">
    <name type="scientific">Diachasmimorpha longicaudata entomopoxvirus</name>
    <dbReference type="NCBI Taxonomy" id="109981"/>
    <lineage>
        <taxon>Viruses</taxon>
        <taxon>Varidnaviria</taxon>
        <taxon>Bamfordvirae</taxon>
        <taxon>Nucleocytoviricota</taxon>
        <taxon>Pokkesviricetes</taxon>
        <taxon>Chitovirales</taxon>
        <taxon>Poxviridae</taxon>
        <taxon>Entomopoxvirinae</taxon>
        <taxon>Epsilonentomopoxvirus</taxon>
        <taxon>Epsilonentomopoxvirus dlongicaudata</taxon>
        <taxon>Diachasmimorpha entomopoxvirus</taxon>
    </lineage>
</organism>
<dbReference type="Pfam" id="PF12299">
    <property type="entry name" value="DUF3627"/>
    <property type="match status" value="1"/>
</dbReference>
<reference evidence="3 4" key="1">
    <citation type="submission" date="2015-04" db="EMBL/GenBank/DDBJ databases">
        <title>Diachasmimorpha longicaudata entomopoxvirus genome.</title>
        <authorList>
            <person name="Coffman K.A."/>
            <person name="Burke G.R."/>
        </authorList>
    </citation>
    <scope>NUCLEOTIDE SEQUENCE [LARGE SCALE GENOMIC DNA]</scope>
</reference>
<feature type="domain" description="Bro-N" evidence="2">
    <location>
        <begin position="18"/>
        <end position="142"/>
    </location>
</feature>
<feature type="coiled-coil region" evidence="1">
    <location>
        <begin position="143"/>
        <end position="188"/>
    </location>
</feature>
<evidence type="ECO:0000313" key="4">
    <source>
        <dbReference type="Proteomes" id="UP000593702"/>
    </source>
</evidence>
<protein>
    <submittedName>
        <fullName evidence="3">Putative Bro-N domain-containing protein 15</fullName>
    </submittedName>
</protein>
<evidence type="ECO:0000259" key="2">
    <source>
        <dbReference type="PROSITE" id="PS51750"/>
    </source>
</evidence>
<name>A0A7R5WM61_9POXV</name>
<evidence type="ECO:0000313" key="3">
    <source>
        <dbReference type="EMBL" id="AKS26409.1"/>
    </source>
</evidence>
<proteinExistence type="predicted"/>
<dbReference type="Pfam" id="PF02498">
    <property type="entry name" value="Bro-N"/>
    <property type="match status" value="1"/>
</dbReference>
<dbReference type="InterPro" id="IPR003497">
    <property type="entry name" value="BRO_N_domain"/>
</dbReference>
<evidence type="ECO:0000256" key="1">
    <source>
        <dbReference type="SAM" id="Coils"/>
    </source>
</evidence>